<dbReference type="EMBL" id="CP080467">
    <property type="protein sequence ID" value="UNO47807.1"/>
    <property type="molecule type" value="Genomic_DNA"/>
</dbReference>
<reference evidence="3" key="1">
    <citation type="journal article" date="2022" name="G3 (Bethesda)">
        <title>Unveiling the complete genome sequence of Alicyclobacillus acidoterrestris DSM 3922T, a taint-producing strain.</title>
        <authorList>
            <person name="Leonardo I.C."/>
            <person name="Barreto Crespo M.T."/>
            <person name="Gaspar F.B."/>
        </authorList>
    </citation>
    <scope>NUCLEOTIDE SEQUENCE [LARGE SCALE GENOMIC DNA]</scope>
    <source>
        <strain evidence="3">DSM 3922</strain>
    </source>
</reference>
<evidence type="ECO:0000313" key="2">
    <source>
        <dbReference type="EMBL" id="UNO47807.1"/>
    </source>
</evidence>
<feature type="domain" description="Peptidase M14" evidence="1">
    <location>
        <begin position="835"/>
        <end position="931"/>
    </location>
</feature>
<dbReference type="InterPro" id="IPR000834">
    <property type="entry name" value="Peptidase_M14"/>
</dbReference>
<proteinExistence type="predicted"/>
<evidence type="ECO:0000259" key="1">
    <source>
        <dbReference type="Pfam" id="PF00246"/>
    </source>
</evidence>
<dbReference type="Proteomes" id="UP000829401">
    <property type="component" value="Chromosome"/>
</dbReference>
<keyword evidence="3" id="KW-1185">Reference proteome</keyword>
<dbReference type="RefSeq" id="WP_081654310.1">
    <property type="nucleotide sequence ID" value="NZ_AURB01000200.1"/>
</dbReference>
<dbReference type="Pfam" id="PF00246">
    <property type="entry name" value="Peptidase_M14"/>
    <property type="match status" value="1"/>
</dbReference>
<name>A0A9E6ZFB1_ALIAG</name>
<organism evidence="2 3">
    <name type="scientific">Alicyclobacillus acidoterrestris (strain ATCC 49025 / DSM 3922 / CIP 106132 / NCIMB 13137 / GD3B)</name>
    <dbReference type="NCBI Taxonomy" id="1356854"/>
    <lineage>
        <taxon>Bacteria</taxon>
        <taxon>Bacillati</taxon>
        <taxon>Bacillota</taxon>
        <taxon>Bacilli</taxon>
        <taxon>Bacillales</taxon>
        <taxon>Alicyclobacillaceae</taxon>
        <taxon>Alicyclobacillus</taxon>
    </lineage>
</organism>
<dbReference type="SUPFAM" id="SSF53187">
    <property type="entry name" value="Zn-dependent exopeptidases"/>
    <property type="match status" value="1"/>
</dbReference>
<dbReference type="GO" id="GO:0008270">
    <property type="term" value="F:zinc ion binding"/>
    <property type="evidence" value="ECO:0007669"/>
    <property type="project" value="InterPro"/>
</dbReference>
<dbReference type="Gene3D" id="3.40.630.10">
    <property type="entry name" value="Zn peptidases"/>
    <property type="match status" value="1"/>
</dbReference>
<dbReference type="KEGG" id="aaco:K1I37_14075"/>
<dbReference type="AlphaFoldDB" id="A0A9E6ZFB1"/>
<accession>A0A9E6ZFB1</accession>
<evidence type="ECO:0000313" key="3">
    <source>
        <dbReference type="Proteomes" id="UP000829401"/>
    </source>
</evidence>
<dbReference type="GO" id="GO:0004181">
    <property type="term" value="F:metallocarboxypeptidase activity"/>
    <property type="evidence" value="ECO:0007669"/>
    <property type="project" value="InterPro"/>
</dbReference>
<protein>
    <submittedName>
        <fullName evidence="2">M14 family metallopeptidase</fullName>
    </submittedName>
</protein>
<dbReference type="GO" id="GO:0006508">
    <property type="term" value="P:proteolysis"/>
    <property type="evidence" value="ECO:0007669"/>
    <property type="project" value="InterPro"/>
</dbReference>
<sequence>MQELWSTDGIFVGAHNRRVPARLCRRVTVPSKRTLWETAAMIEVASRIGFHLVELEHPAFDALFIFDELDTANPDSKDDRSQTGVQLVIGSDAAWLKQVLGEKAEPIVQSLQTGPPHRGAIYRYQDQGMTMLVITGTTPECVLHAARYLVTDGFGDGIQCPQALTLVSPNTPSVQGSGKQGLFPDAKSDLSLHTLFTKQGLYRTLPGQLHPELNVLFDVVRSDFEETVAAVELACRLALSAGSICFPMTRCLEPEQSLETDLIISVAQIADGPQQSVQLAPGSCAPTLKIAARKGHLIPLVRKMMDGWFDEVDVIEADTWRQRFAMLQSESQDIRERAQLAMRLYQVMARHEVSEIVLPVQLGQPLAMWERFLQLRRGPKGRDVVRVEERAPVWSTDWRAAGELAEIASYIEAFFAGVAKEDMPESAAIEVTTTVSATSFATWSVDLQSTLQKQFGVRVSFVYRNANKSGLHWLMHEVLPELKNCTGVHRVELAARAFRPEAAHIDRAYRFLQELYPGDAIVSSELGIALEQVQLCLNDSAHAPMFQVIAYAIDGRPIGEWAWEGWARSAVYMPERSELGHVLVPSAGCRIFRGAQVRQAADAWDSRQFDTSAFQFWQWYQGVVQQVEHREDLHPDAPKFMQLQCDVWMDAEDEKIPYLEEVNSCLEALHEDIYFYTLHAFSEYGRQIGDVTWDAPGGILPFMHAQMGIEPHATVQLYAFPTRAEVQCTIDKSPQTIFPFGRGTFAGARVLGITWSEAGQSFVFEGPMDESVERACHMWLNAETGARTALVNEDNPAVVAYPKSIHRDIFVNRDVRRWLERHQETILGRALCLDYSFQGEPIWFVELYDVRNRMAISSLLKHALYKPTLFINARHHANEVSSTNAALQLIQSLSQERTLLERVNLVVVPLENADGANLHERMADEHPTWKLHAARYNACGLEFQDYRFRADTIFGESRVYEKIWNRWTPDVAIDDHGIPSHEWIQPFSGYSSPPRFPVSYWIPSARMYTIWREPGTQRDVHWSAYQSLREHVTARLDADAEVARDNGMWLNTYQRWGNHFDPAYFPVELSNGSIAHTWKTRIRETSNVLAERFPEFITADIITEVNDETVHGAELAQCAHAHLVVNEAVVDWLASVATKVEVQCVPLSGDRFRLNMTRIRPVCQ</sequence>
<dbReference type="OrthoDB" id="7956186at2"/>
<dbReference type="CDD" id="cd06232">
    <property type="entry name" value="M14-like"/>
    <property type="match status" value="1"/>
</dbReference>
<gene>
    <name evidence="2" type="ORF">K1I37_14075</name>
</gene>